<accession>A0A4Y2PL83</accession>
<name>A0A4Y2PL83_ARAVE</name>
<evidence type="ECO:0000313" key="2">
    <source>
        <dbReference type="Proteomes" id="UP000499080"/>
    </source>
</evidence>
<proteinExistence type="predicted"/>
<evidence type="ECO:0000313" key="1">
    <source>
        <dbReference type="EMBL" id="GBN51941.1"/>
    </source>
</evidence>
<organism evidence="1 2">
    <name type="scientific">Araneus ventricosus</name>
    <name type="common">Orbweaver spider</name>
    <name type="synonym">Epeira ventricosa</name>
    <dbReference type="NCBI Taxonomy" id="182803"/>
    <lineage>
        <taxon>Eukaryota</taxon>
        <taxon>Metazoa</taxon>
        <taxon>Ecdysozoa</taxon>
        <taxon>Arthropoda</taxon>
        <taxon>Chelicerata</taxon>
        <taxon>Arachnida</taxon>
        <taxon>Araneae</taxon>
        <taxon>Araneomorphae</taxon>
        <taxon>Entelegynae</taxon>
        <taxon>Araneoidea</taxon>
        <taxon>Araneidae</taxon>
        <taxon>Araneus</taxon>
    </lineage>
</organism>
<dbReference type="Proteomes" id="UP000499080">
    <property type="component" value="Unassembled WGS sequence"/>
</dbReference>
<keyword evidence="2" id="KW-1185">Reference proteome</keyword>
<dbReference type="PANTHER" id="PTHR45786:SF74">
    <property type="entry name" value="ATP-DEPENDENT DNA HELICASE"/>
    <property type="match status" value="1"/>
</dbReference>
<dbReference type="OrthoDB" id="6466459at2759"/>
<dbReference type="EMBL" id="BGPR01011568">
    <property type="protein sequence ID" value="GBN51941.1"/>
    <property type="molecule type" value="Genomic_DNA"/>
</dbReference>
<sequence length="193" mass="21573">MTSVGDASIVEQSGFPLTFTVQGQIYPKAGSLLSLPNRTAKFLQLYFIGDEQMEVEQRSDYIPGARRQIILDLHRMLHKRNNLIKTFKTALEQMPTDEYKAAIKADRRSAGEHERRFDAPQVGGSPGITSLYQAKNLSNANPAASHISVKFENGQSVFFTKLSVPRIGDQPPNTTLIAFFQLFQKDPCARTLL</sequence>
<dbReference type="PANTHER" id="PTHR45786">
    <property type="entry name" value="DNA BINDING PROTEIN-LIKE"/>
    <property type="match status" value="1"/>
</dbReference>
<reference evidence="1 2" key="1">
    <citation type="journal article" date="2019" name="Sci. Rep.">
        <title>Orb-weaving spider Araneus ventricosus genome elucidates the spidroin gene catalogue.</title>
        <authorList>
            <person name="Kono N."/>
            <person name="Nakamura H."/>
            <person name="Ohtoshi R."/>
            <person name="Moran D.A.P."/>
            <person name="Shinohara A."/>
            <person name="Yoshida Y."/>
            <person name="Fujiwara M."/>
            <person name="Mori M."/>
            <person name="Tomita M."/>
            <person name="Arakawa K."/>
        </authorList>
    </citation>
    <scope>NUCLEOTIDE SEQUENCE [LARGE SCALE GENOMIC DNA]</scope>
</reference>
<comment type="caution">
    <text evidence="1">The sequence shown here is derived from an EMBL/GenBank/DDBJ whole genome shotgun (WGS) entry which is preliminary data.</text>
</comment>
<dbReference type="AlphaFoldDB" id="A0A4Y2PL83"/>
<protein>
    <recommendedName>
        <fullName evidence="3">Helitron helicase-like domain-containing protein</fullName>
    </recommendedName>
</protein>
<gene>
    <name evidence="1" type="ORF">AVEN_201741_1</name>
</gene>
<evidence type="ECO:0008006" key="3">
    <source>
        <dbReference type="Google" id="ProtNLM"/>
    </source>
</evidence>